<sequence>MSRFGLLAVVMVLQVCLTMAEVPAESESQGILERAKESYKDMKARVVDAGSTAFEFIHMYYEDQGQVDIGLKGRPYVQIQVVQSSSVSLFFEFHLIRIPTANKMKLALALIVALQVSVCLCEVPAPDQELVDKYEGLKAVFLKRLANAYAAAHTSLEKLAEGTITGEKAKEIAQHAQENERVKALSKLAAVAIEELKPVIEKARLGALGIYGEYLRPYFGIYLDTAINNIKPRYTLPTEERQSSIVSMNKLVIVSILIALLALGAESFRVKRETKDEEEKGPVTALIDKLRNYYDYSLGVAGSYVDTIKDLKLDEKAKNLYEETTGAARTYAGIFQDQLYHMIYSSESA</sequence>
<evidence type="ECO:0000256" key="14">
    <source>
        <dbReference type="RuleBase" id="RU368054"/>
    </source>
</evidence>
<keyword evidence="17" id="KW-1185">Reference proteome</keyword>
<evidence type="ECO:0000256" key="5">
    <source>
        <dbReference type="ARBA" id="ARBA00022513"/>
    </source>
</evidence>
<dbReference type="EMBL" id="JAVHJS010000006">
    <property type="protein sequence ID" value="KAK2855208.1"/>
    <property type="molecule type" value="Genomic_DNA"/>
</dbReference>
<keyword evidence="9 14" id="KW-0442">Lipid degradation</keyword>
<comment type="subcellular location">
    <subcellularLocation>
        <location evidence="1 14">Secreted</location>
    </subcellularLocation>
</comment>
<gene>
    <name evidence="16" type="ORF">Q7C36_007077</name>
</gene>
<evidence type="ECO:0000256" key="2">
    <source>
        <dbReference type="ARBA" id="ARBA00007221"/>
    </source>
</evidence>
<comment type="function">
    <text evidence="14">Component of chylomicrons, very low-density lipoproteins (VLDL), low-density lipoproteins (LDL), and high-density lipoproteins (HDL) in plasma. Plays an important role in lipoprotein metabolism as an activator of lipoprotein lipase.</text>
</comment>
<keyword evidence="4 14" id="KW-0813">Transport</keyword>
<evidence type="ECO:0000256" key="1">
    <source>
        <dbReference type="ARBA" id="ARBA00004613"/>
    </source>
</evidence>
<keyword evidence="12 14" id="KW-0850">VLDL</keyword>
<dbReference type="GO" id="GO:0034361">
    <property type="term" value="C:very-low-density lipoprotein particle"/>
    <property type="evidence" value="ECO:0007669"/>
    <property type="project" value="UniProtKB-UniRule"/>
</dbReference>
<proteinExistence type="inferred from homology"/>
<dbReference type="GO" id="GO:0016042">
    <property type="term" value="P:lipid catabolic process"/>
    <property type="evidence" value="ECO:0007669"/>
    <property type="project" value="UniProtKB-UniRule"/>
</dbReference>
<keyword evidence="7 14" id="KW-0427">LDL</keyword>
<evidence type="ECO:0000256" key="15">
    <source>
        <dbReference type="SAM" id="SignalP"/>
    </source>
</evidence>
<dbReference type="GO" id="GO:0034362">
    <property type="term" value="C:low-density lipoprotein particle"/>
    <property type="evidence" value="ECO:0007669"/>
    <property type="project" value="UniProtKB-UniRule"/>
</dbReference>
<comment type="caution">
    <text evidence="16">The sequence shown here is derived from an EMBL/GenBank/DDBJ whole genome shotgun (WGS) entry which is preliminary data.</text>
</comment>
<dbReference type="Gene3D" id="1.10.1440.10">
    <property type="entry name" value="Apolipoprotein C-II"/>
    <property type="match status" value="1"/>
</dbReference>
<comment type="similarity">
    <text evidence="2 14">Belongs to the apolipoprotein C2 family.</text>
</comment>
<keyword evidence="14 15" id="KW-0732">Signal</keyword>
<keyword evidence="8 14" id="KW-0345">HDL</keyword>
<dbReference type="GO" id="GO:0034364">
    <property type="term" value="C:high-density lipoprotein particle"/>
    <property type="evidence" value="ECO:0007669"/>
    <property type="project" value="UniProtKB-KW"/>
</dbReference>
<evidence type="ECO:0000256" key="12">
    <source>
        <dbReference type="ARBA" id="ARBA00023313"/>
    </source>
</evidence>
<keyword evidence="11 14" id="KW-0443">Lipid metabolism</keyword>
<feature type="signal peptide" evidence="15">
    <location>
        <begin position="1"/>
        <end position="20"/>
    </location>
</feature>
<dbReference type="Pfam" id="PF05355">
    <property type="entry name" value="Apo-CII"/>
    <property type="match status" value="1"/>
</dbReference>
<dbReference type="GO" id="GO:0016004">
    <property type="term" value="F:phospholipase activator activity"/>
    <property type="evidence" value="ECO:0007669"/>
    <property type="project" value="TreeGrafter"/>
</dbReference>
<dbReference type="GO" id="GO:0006869">
    <property type="term" value="P:lipid transport"/>
    <property type="evidence" value="ECO:0007669"/>
    <property type="project" value="UniProtKB-UniRule"/>
</dbReference>
<dbReference type="PANTHER" id="PTHR16566">
    <property type="entry name" value="APOLIPOPROTEIN C-II"/>
    <property type="match status" value="1"/>
</dbReference>
<dbReference type="InterPro" id="IPR008019">
    <property type="entry name" value="Apo-CII"/>
</dbReference>
<evidence type="ECO:0000256" key="4">
    <source>
        <dbReference type="ARBA" id="ARBA00022448"/>
    </source>
</evidence>
<reference evidence="16" key="1">
    <citation type="submission" date="2023-08" db="EMBL/GenBank/DDBJ databases">
        <title>Pelteobagrus vachellii genome.</title>
        <authorList>
            <person name="Liu H."/>
        </authorList>
    </citation>
    <scope>NUCLEOTIDE SEQUENCE</scope>
    <source>
        <strain evidence="16">PRFRI_2022a</strain>
        <tissue evidence="16">Muscle</tissue>
    </source>
</reference>
<dbReference type="PANTHER" id="PTHR16566:SF0">
    <property type="entry name" value="APOLIPOPROTEIN C-II"/>
    <property type="match status" value="1"/>
</dbReference>
<keyword evidence="10 14" id="KW-0445">Lipid transport</keyword>
<evidence type="ECO:0000256" key="8">
    <source>
        <dbReference type="ARBA" id="ARBA00022850"/>
    </source>
</evidence>
<evidence type="ECO:0000256" key="3">
    <source>
        <dbReference type="ARBA" id="ARBA00013947"/>
    </source>
</evidence>
<dbReference type="GO" id="GO:0043274">
    <property type="term" value="F:phospholipase binding"/>
    <property type="evidence" value="ECO:0007669"/>
    <property type="project" value="TreeGrafter"/>
</dbReference>
<evidence type="ECO:0000256" key="11">
    <source>
        <dbReference type="ARBA" id="ARBA00023098"/>
    </source>
</evidence>
<evidence type="ECO:0000313" key="17">
    <source>
        <dbReference type="Proteomes" id="UP001187315"/>
    </source>
</evidence>
<accession>A0AA88NBF6</accession>
<feature type="chain" id="PRO_5041686010" description="Apolipoprotein C-II" evidence="15">
    <location>
        <begin position="21"/>
        <end position="349"/>
    </location>
</feature>
<dbReference type="Proteomes" id="UP001187315">
    <property type="component" value="Unassembled WGS sequence"/>
</dbReference>
<dbReference type="GO" id="GO:0060697">
    <property type="term" value="P:positive regulation of phospholipid catabolic process"/>
    <property type="evidence" value="ECO:0007669"/>
    <property type="project" value="TreeGrafter"/>
</dbReference>
<organism evidence="16 17">
    <name type="scientific">Tachysurus vachellii</name>
    <name type="common">Darkbarbel catfish</name>
    <name type="synonym">Pelteobagrus vachellii</name>
    <dbReference type="NCBI Taxonomy" id="175792"/>
    <lineage>
        <taxon>Eukaryota</taxon>
        <taxon>Metazoa</taxon>
        <taxon>Chordata</taxon>
        <taxon>Craniata</taxon>
        <taxon>Vertebrata</taxon>
        <taxon>Euteleostomi</taxon>
        <taxon>Actinopterygii</taxon>
        <taxon>Neopterygii</taxon>
        <taxon>Teleostei</taxon>
        <taxon>Ostariophysi</taxon>
        <taxon>Siluriformes</taxon>
        <taxon>Bagridae</taxon>
        <taxon>Tachysurus</taxon>
    </lineage>
</organism>
<name>A0AA88NBF6_TACVA</name>
<keyword evidence="5 14" id="KW-0162">Chylomicron</keyword>
<protein>
    <recommendedName>
        <fullName evidence="3 14">Apolipoprotein C-II</fullName>
        <shortName evidence="14">Apo-CII</shortName>
        <shortName evidence="14">ApoC-II</shortName>
    </recommendedName>
    <alternativeName>
        <fullName evidence="13 14">Apolipoprotein C2</fullName>
    </alternativeName>
</protein>
<evidence type="ECO:0000256" key="9">
    <source>
        <dbReference type="ARBA" id="ARBA00022963"/>
    </source>
</evidence>
<dbReference type="InterPro" id="IPR023121">
    <property type="entry name" value="ApoC-II_dom_sf"/>
</dbReference>
<evidence type="ECO:0000256" key="7">
    <source>
        <dbReference type="ARBA" id="ARBA00022710"/>
    </source>
</evidence>
<evidence type="ECO:0000256" key="6">
    <source>
        <dbReference type="ARBA" id="ARBA00022525"/>
    </source>
</evidence>
<evidence type="ECO:0000313" key="16">
    <source>
        <dbReference type="EMBL" id="KAK2855208.1"/>
    </source>
</evidence>
<keyword evidence="6 14" id="KW-0964">Secreted</keyword>
<dbReference type="AlphaFoldDB" id="A0AA88NBF6"/>
<evidence type="ECO:0000256" key="10">
    <source>
        <dbReference type="ARBA" id="ARBA00023055"/>
    </source>
</evidence>
<dbReference type="GO" id="GO:0042627">
    <property type="term" value="C:chylomicron"/>
    <property type="evidence" value="ECO:0007669"/>
    <property type="project" value="UniProtKB-UniRule"/>
</dbReference>
<evidence type="ECO:0000256" key="13">
    <source>
        <dbReference type="ARBA" id="ARBA00031176"/>
    </source>
</evidence>